<dbReference type="SMART" id="SM00268">
    <property type="entry name" value="ACTIN"/>
    <property type="match status" value="1"/>
</dbReference>
<keyword evidence="3" id="KW-0963">Cytoplasm</keyword>
<dbReference type="InterPro" id="IPR043129">
    <property type="entry name" value="ATPase_NBD"/>
</dbReference>
<evidence type="ECO:0000256" key="7">
    <source>
        <dbReference type="RuleBase" id="RU000487"/>
    </source>
</evidence>
<dbReference type="Proteomes" id="UP000005408">
    <property type="component" value="Unassembled WGS sequence"/>
</dbReference>
<evidence type="ECO:0000256" key="5">
    <source>
        <dbReference type="ARBA" id="ARBA00022840"/>
    </source>
</evidence>
<reference evidence="8" key="1">
    <citation type="submission" date="2022-08" db="UniProtKB">
        <authorList>
            <consortium name="EnsemblMetazoa"/>
        </authorList>
    </citation>
    <scope>IDENTIFICATION</scope>
    <source>
        <strain evidence="8">05x7-T-G4-1.051#20</strain>
    </source>
</reference>
<keyword evidence="5" id="KW-0067">ATP-binding</keyword>
<proteinExistence type="inferred from homology"/>
<evidence type="ECO:0000313" key="9">
    <source>
        <dbReference type="Proteomes" id="UP000005408"/>
    </source>
</evidence>
<accession>A0A8W8K3Q2</accession>
<dbReference type="InterPro" id="IPR004000">
    <property type="entry name" value="Actin"/>
</dbReference>
<dbReference type="FunFam" id="3.30.420.40:FF:000148">
    <property type="entry name" value="Actin, alpha skeletal muscle"/>
    <property type="match status" value="1"/>
</dbReference>
<evidence type="ECO:0000313" key="8">
    <source>
        <dbReference type="EnsemblMetazoa" id="G21818.5:cds"/>
    </source>
</evidence>
<dbReference type="GO" id="GO:0005524">
    <property type="term" value="F:ATP binding"/>
    <property type="evidence" value="ECO:0007669"/>
    <property type="project" value="UniProtKB-KW"/>
</dbReference>
<dbReference type="SUPFAM" id="SSF53067">
    <property type="entry name" value="Actin-like ATPase domain"/>
    <property type="match status" value="2"/>
</dbReference>
<dbReference type="PANTHER" id="PTHR11937">
    <property type="entry name" value="ACTIN"/>
    <property type="match status" value="1"/>
</dbReference>
<dbReference type="EnsemblMetazoa" id="G21818.5">
    <property type="protein sequence ID" value="G21818.5:cds"/>
    <property type="gene ID" value="G21818"/>
</dbReference>
<evidence type="ECO:0000256" key="2">
    <source>
        <dbReference type="ARBA" id="ARBA00004245"/>
    </source>
</evidence>
<evidence type="ECO:0000256" key="3">
    <source>
        <dbReference type="ARBA" id="ARBA00022490"/>
    </source>
</evidence>
<evidence type="ECO:0000256" key="4">
    <source>
        <dbReference type="ARBA" id="ARBA00022741"/>
    </source>
</evidence>
<sequence>MVSLLSSSKHRDSTAQFKAMSSDDDDWMDVVVIDNGSGSCQSGFAGEDAPRSIFPLVVGRRREGIKDFNASKSESFVGDQAVSLSTVLSLRHPIERGVVTDWDAMETIWHHVFETDLKTKSEDMKVLMETFHVPGFHVKNQGILSVYGSGRGSTVTVNIGDGVIQVFVIYEGMTVLAANRRLDLAGRDLTLYLQRLLYDRGYSFTTHAEMKIVEDMKEKLCFVSQDYKKDQITAETTSYLDKSYTLPDGSQITLGHERFQCPEALFQPCLIGLDCDGIHQQINECILECGLDMRRLLYSNIVLSGGTTMCPGLADRLELELRALVPRSTRVKILAPPERKFLPWIGGSIIGSLSTFQHQWITQEVYQEAGPGIVHQRCANV</sequence>
<evidence type="ECO:0000256" key="1">
    <source>
        <dbReference type="ARBA" id="ARBA00003520"/>
    </source>
</evidence>
<keyword evidence="4" id="KW-0547">Nucleotide-binding</keyword>
<keyword evidence="9" id="KW-1185">Reference proteome</keyword>
<name>A0A8W8K3Q2_MAGGI</name>
<comment type="subcellular location">
    <subcellularLocation>
        <location evidence="2">Cytoplasm</location>
        <location evidence="2">Cytoskeleton</location>
    </subcellularLocation>
</comment>
<dbReference type="PRINTS" id="PR00190">
    <property type="entry name" value="ACTIN"/>
</dbReference>
<organism evidence="8 9">
    <name type="scientific">Magallana gigas</name>
    <name type="common">Pacific oyster</name>
    <name type="synonym">Crassostrea gigas</name>
    <dbReference type="NCBI Taxonomy" id="29159"/>
    <lineage>
        <taxon>Eukaryota</taxon>
        <taxon>Metazoa</taxon>
        <taxon>Spiralia</taxon>
        <taxon>Lophotrochozoa</taxon>
        <taxon>Mollusca</taxon>
        <taxon>Bivalvia</taxon>
        <taxon>Autobranchia</taxon>
        <taxon>Pteriomorphia</taxon>
        <taxon>Ostreida</taxon>
        <taxon>Ostreoidea</taxon>
        <taxon>Ostreidae</taxon>
        <taxon>Magallana</taxon>
    </lineage>
</organism>
<dbReference type="Gene3D" id="3.90.640.10">
    <property type="entry name" value="Actin, Chain A, domain 4"/>
    <property type="match status" value="1"/>
</dbReference>
<evidence type="ECO:0000256" key="6">
    <source>
        <dbReference type="ARBA" id="ARBA00023212"/>
    </source>
</evidence>
<evidence type="ECO:0008006" key="10">
    <source>
        <dbReference type="Google" id="ProtNLM"/>
    </source>
</evidence>
<dbReference type="FunFam" id="3.90.640.10:FF:000047">
    <property type="entry name" value="Actin, alpha skeletal muscle"/>
    <property type="match status" value="1"/>
</dbReference>
<protein>
    <recommendedName>
        <fullName evidence="10">Actin</fullName>
    </recommendedName>
</protein>
<comment type="similarity">
    <text evidence="7">Belongs to the actin family.</text>
</comment>
<dbReference type="GO" id="GO:0005856">
    <property type="term" value="C:cytoskeleton"/>
    <property type="evidence" value="ECO:0007669"/>
    <property type="project" value="UniProtKB-SubCell"/>
</dbReference>
<keyword evidence="6" id="KW-0206">Cytoskeleton</keyword>
<comment type="function">
    <text evidence="1">Actins are highly conserved proteins that are involved in various types of cell motility and are ubiquitously expressed in all eukaryotic cells.</text>
</comment>
<dbReference type="Gene3D" id="3.30.420.40">
    <property type="match status" value="3"/>
</dbReference>
<dbReference type="AlphaFoldDB" id="A0A8W8K3Q2"/>
<dbReference type="Pfam" id="PF00022">
    <property type="entry name" value="Actin"/>
    <property type="match status" value="1"/>
</dbReference>